<name>A0A8K0GFW2_IGNLU</name>
<keyword evidence="5" id="KW-1185">Reference proteome</keyword>
<dbReference type="SMART" id="SM00235">
    <property type="entry name" value="ZnMc"/>
    <property type="match status" value="1"/>
</dbReference>
<evidence type="ECO:0000259" key="3">
    <source>
        <dbReference type="PROSITE" id="PS51864"/>
    </source>
</evidence>
<comment type="caution">
    <text evidence="4">The sequence shown here is derived from an EMBL/GenBank/DDBJ whole genome shotgun (WGS) entry which is preliminary data.</text>
</comment>
<keyword evidence="1 2" id="KW-0862">Zinc</keyword>
<dbReference type="PANTHER" id="PTHR10127">
    <property type="entry name" value="DISCOIDIN, CUB, EGF, LAMININ , AND ZINC METALLOPROTEASE DOMAIN CONTAINING"/>
    <property type="match status" value="1"/>
</dbReference>
<sequence length="245" mass="28201">MIENKQNLWELGDETQGDLLFYGYRDPILQWKDAIIPIVFDTIYTEEQREWIMKSLMEITSRSCIKFIPPLKGERDYVFITHHKKGCSSYIGKRGGLQILNLTPSKPGTDCFQTSVIVHEFLHVLGFIHQQSVPNRDDYVHILYDNIKPGKKKDFEKHVGSGKILNEEYDFLSIMHYSPYAKSKNGEKTIIPKNSSIVLKKNTKLSKMDVEKINKAYCNKPVPTSTTQDKIVINGSRSKTRASKL</sequence>
<evidence type="ECO:0000256" key="2">
    <source>
        <dbReference type="RuleBase" id="RU361183"/>
    </source>
</evidence>
<dbReference type="AlphaFoldDB" id="A0A8K0GFW2"/>
<dbReference type="GO" id="GO:0004222">
    <property type="term" value="F:metalloendopeptidase activity"/>
    <property type="evidence" value="ECO:0007669"/>
    <property type="project" value="UniProtKB-UniRule"/>
</dbReference>
<keyword evidence="1 2" id="KW-0645">Protease</keyword>
<dbReference type="CDD" id="cd04280">
    <property type="entry name" value="ZnMc_astacin_like"/>
    <property type="match status" value="1"/>
</dbReference>
<dbReference type="EC" id="3.4.24.-" evidence="2"/>
<feature type="active site" evidence="1">
    <location>
        <position position="120"/>
    </location>
</feature>
<dbReference type="PRINTS" id="PR00480">
    <property type="entry name" value="ASTACIN"/>
</dbReference>
<accession>A0A8K0GFW2</accession>
<dbReference type="SUPFAM" id="SSF55486">
    <property type="entry name" value="Metalloproteases ('zincins'), catalytic domain"/>
    <property type="match status" value="1"/>
</dbReference>
<dbReference type="Proteomes" id="UP000801492">
    <property type="component" value="Unassembled WGS sequence"/>
</dbReference>
<keyword evidence="1 2" id="KW-0479">Metal-binding</keyword>
<dbReference type="Pfam" id="PF01400">
    <property type="entry name" value="Astacin"/>
    <property type="match status" value="1"/>
</dbReference>
<protein>
    <recommendedName>
        <fullName evidence="2">Metalloendopeptidase</fullName>
        <ecNumber evidence="2">3.4.24.-</ecNumber>
    </recommendedName>
</protein>
<dbReference type="InterPro" id="IPR006026">
    <property type="entry name" value="Peptidase_Metallo"/>
</dbReference>
<feature type="domain" description="Peptidase M12A" evidence="3">
    <location>
        <begin position="22"/>
        <end position="219"/>
    </location>
</feature>
<dbReference type="PANTHER" id="PTHR10127:SF850">
    <property type="entry name" value="METALLOENDOPEPTIDASE"/>
    <property type="match status" value="1"/>
</dbReference>
<evidence type="ECO:0000313" key="5">
    <source>
        <dbReference type="Proteomes" id="UP000801492"/>
    </source>
</evidence>
<dbReference type="InterPro" id="IPR034035">
    <property type="entry name" value="Astacin-like_dom"/>
</dbReference>
<feature type="binding site" evidence="1">
    <location>
        <position position="119"/>
    </location>
    <ligand>
        <name>Zn(2+)</name>
        <dbReference type="ChEBI" id="CHEBI:29105"/>
        <note>catalytic</note>
    </ligand>
</feature>
<feature type="binding site" evidence="1">
    <location>
        <position position="129"/>
    </location>
    <ligand>
        <name>Zn(2+)</name>
        <dbReference type="ChEBI" id="CHEBI:29105"/>
        <note>catalytic</note>
    </ligand>
</feature>
<dbReference type="GO" id="GO:0008270">
    <property type="term" value="F:zinc ion binding"/>
    <property type="evidence" value="ECO:0007669"/>
    <property type="project" value="UniProtKB-UniRule"/>
</dbReference>
<gene>
    <name evidence="4" type="ORF">ILUMI_05946</name>
</gene>
<organism evidence="4 5">
    <name type="scientific">Ignelater luminosus</name>
    <name type="common">Cucubano</name>
    <name type="synonym">Pyrophorus luminosus</name>
    <dbReference type="NCBI Taxonomy" id="2038154"/>
    <lineage>
        <taxon>Eukaryota</taxon>
        <taxon>Metazoa</taxon>
        <taxon>Ecdysozoa</taxon>
        <taxon>Arthropoda</taxon>
        <taxon>Hexapoda</taxon>
        <taxon>Insecta</taxon>
        <taxon>Pterygota</taxon>
        <taxon>Neoptera</taxon>
        <taxon>Endopterygota</taxon>
        <taxon>Coleoptera</taxon>
        <taxon>Polyphaga</taxon>
        <taxon>Elateriformia</taxon>
        <taxon>Elateroidea</taxon>
        <taxon>Elateridae</taxon>
        <taxon>Agrypninae</taxon>
        <taxon>Pyrophorini</taxon>
        <taxon>Ignelater</taxon>
    </lineage>
</organism>
<reference evidence="4" key="1">
    <citation type="submission" date="2019-08" db="EMBL/GenBank/DDBJ databases">
        <title>The genome of the North American firefly Photinus pyralis.</title>
        <authorList>
            <consortium name="Photinus pyralis genome working group"/>
            <person name="Fallon T.R."/>
            <person name="Sander Lower S.E."/>
            <person name="Weng J.-K."/>
        </authorList>
    </citation>
    <scope>NUCLEOTIDE SEQUENCE</scope>
    <source>
        <strain evidence="4">TRF0915ILg1</strain>
        <tissue evidence="4">Whole body</tissue>
    </source>
</reference>
<dbReference type="OrthoDB" id="291007at2759"/>
<keyword evidence="1 2" id="KW-0482">Metalloprotease</keyword>
<evidence type="ECO:0000313" key="4">
    <source>
        <dbReference type="EMBL" id="KAF2900237.1"/>
    </source>
</evidence>
<dbReference type="InterPro" id="IPR001506">
    <property type="entry name" value="Peptidase_M12A"/>
</dbReference>
<dbReference type="Gene3D" id="3.40.390.10">
    <property type="entry name" value="Collagenase (Catalytic Domain)"/>
    <property type="match status" value="1"/>
</dbReference>
<evidence type="ECO:0000256" key="1">
    <source>
        <dbReference type="PROSITE-ProRule" id="PRU01211"/>
    </source>
</evidence>
<dbReference type="EMBL" id="VTPC01002326">
    <property type="protein sequence ID" value="KAF2900237.1"/>
    <property type="molecule type" value="Genomic_DNA"/>
</dbReference>
<comment type="cofactor">
    <cofactor evidence="1 2">
        <name>Zn(2+)</name>
        <dbReference type="ChEBI" id="CHEBI:29105"/>
    </cofactor>
    <text evidence="1 2">Binds 1 zinc ion per subunit.</text>
</comment>
<keyword evidence="1 2" id="KW-0378">Hydrolase</keyword>
<comment type="caution">
    <text evidence="1">Lacks conserved residue(s) required for the propagation of feature annotation.</text>
</comment>
<dbReference type="PROSITE" id="PS51864">
    <property type="entry name" value="ASTACIN"/>
    <property type="match status" value="1"/>
</dbReference>
<feature type="binding site" evidence="1">
    <location>
        <position position="123"/>
    </location>
    <ligand>
        <name>Zn(2+)</name>
        <dbReference type="ChEBI" id="CHEBI:29105"/>
        <note>catalytic</note>
    </ligand>
</feature>
<dbReference type="InterPro" id="IPR024079">
    <property type="entry name" value="MetalloPept_cat_dom_sf"/>
</dbReference>
<proteinExistence type="predicted"/>
<dbReference type="GO" id="GO:0006508">
    <property type="term" value="P:proteolysis"/>
    <property type="evidence" value="ECO:0007669"/>
    <property type="project" value="UniProtKB-KW"/>
</dbReference>